<dbReference type="Gene3D" id="3.40.630.30">
    <property type="match status" value="1"/>
</dbReference>
<dbReference type="Proteomes" id="UP001155163">
    <property type="component" value="Unassembled WGS sequence"/>
</dbReference>
<dbReference type="InterPro" id="IPR000182">
    <property type="entry name" value="GNAT_dom"/>
</dbReference>
<reference evidence="4 5" key="2">
    <citation type="journal article" date="2023" name="Plant Pathol.">
        <title>Dismantling and reorganizing Pseudomonas marginalis sensu#lato.</title>
        <authorList>
            <person name="Sawada H."/>
            <person name="Fujikawa T."/>
            <person name="Satou M."/>
        </authorList>
    </citation>
    <scope>NUCLEOTIDE SEQUENCE [LARGE SCALE GENOMIC DNA]</scope>
    <source>
        <strain evidence="4 5">MAFF 302046</strain>
    </source>
</reference>
<dbReference type="EMBL" id="JALQCX010000026">
    <property type="protein sequence ID" value="MCK9815315.1"/>
    <property type="molecule type" value="Genomic_DNA"/>
</dbReference>
<keyword evidence="5" id="KW-1185">Reference proteome</keyword>
<dbReference type="Pfam" id="PF00583">
    <property type="entry name" value="Acetyltransf_1"/>
    <property type="match status" value="1"/>
</dbReference>
<gene>
    <name evidence="4" type="ORF">M1B35_14545</name>
</gene>
<comment type="caution">
    <text evidence="4">The sequence shown here is derived from an EMBL/GenBank/DDBJ whole genome shotgun (WGS) entry which is preliminary data.</text>
</comment>
<reference evidence="4 5" key="1">
    <citation type="journal article" date="2022" name="Int. J. Syst. Evol. Microbiol.">
        <title>Pseudomonas aegrilactucae sp. nov. and Pseudomonas morbosilactucae sp. nov., pathogens causing bacterial rot of lettuce in Japan.</title>
        <authorList>
            <person name="Sawada H."/>
            <person name="Fujikawa T."/>
            <person name="Satou M."/>
        </authorList>
    </citation>
    <scope>NUCLEOTIDE SEQUENCE [LARGE SCALE GENOMIC DNA]</scope>
    <source>
        <strain evidence="4 5">MAFF 302046</strain>
    </source>
</reference>
<evidence type="ECO:0000256" key="2">
    <source>
        <dbReference type="ARBA" id="ARBA00023315"/>
    </source>
</evidence>
<feature type="domain" description="N-acetyltransferase" evidence="3">
    <location>
        <begin position="4"/>
        <end position="144"/>
    </location>
</feature>
<accession>A0ABT0JHC8</accession>
<dbReference type="InterPro" id="IPR050832">
    <property type="entry name" value="Bact_Acetyltransf"/>
</dbReference>
<keyword evidence="2" id="KW-0012">Acyltransferase</keyword>
<name>A0ABT0JHC8_9PSED</name>
<dbReference type="CDD" id="cd04301">
    <property type="entry name" value="NAT_SF"/>
    <property type="match status" value="1"/>
</dbReference>
<protein>
    <submittedName>
        <fullName evidence="4">GNAT family N-acetyltransferase</fullName>
    </submittedName>
</protein>
<evidence type="ECO:0000259" key="3">
    <source>
        <dbReference type="PROSITE" id="PS51186"/>
    </source>
</evidence>
<dbReference type="InterPro" id="IPR016181">
    <property type="entry name" value="Acyl_CoA_acyltransferase"/>
</dbReference>
<evidence type="ECO:0000256" key="1">
    <source>
        <dbReference type="ARBA" id="ARBA00022679"/>
    </source>
</evidence>
<organism evidence="4 5">
    <name type="scientific">Pseudomonas morbosilactucae</name>
    <dbReference type="NCBI Taxonomy" id="2938197"/>
    <lineage>
        <taxon>Bacteria</taxon>
        <taxon>Pseudomonadati</taxon>
        <taxon>Pseudomonadota</taxon>
        <taxon>Gammaproteobacteria</taxon>
        <taxon>Pseudomonadales</taxon>
        <taxon>Pseudomonadaceae</taxon>
        <taxon>Pseudomonas</taxon>
    </lineage>
</organism>
<evidence type="ECO:0000313" key="5">
    <source>
        <dbReference type="Proteomes" id="UP001155163"/>
    </source>
</evidence>
<dbReference type="SUPFAM" id="SSF55729">
    <property type="entry name" value="Acyl-CoA N-acyltransferases (Nat)"/>
    <property type="match status" value="1"/>
</dbReference>
<evidence type="ECO:0000313" key="4">
    <source>
        <dbReference type="EMBL" id="MCK9815315.1"/>
    </source>
</evidence>
<dbReference type="PANTHER" id="PTHR43877">
    <property type="entry name" value="AMINOALKYLPHOSPHONATE N-ACETYLTRANSFERASE-RELATED-RELATED"/>
    <property type="match status" value="1"/>
</dbReference>
<sequence>MSGFDWRPAGEADLVFARDLARSNLLAYYIRHDLLWQDEAFDVAWAGRKNLMICDSSGVLGFVSLSRDLRALYIRELHVLEAWRGQGAGAWAIEQVLGMARAEQRRLLRLTVFNDNPARRLYERMGLAVVGQDECFLMMERPSL</sequence>
<proteinExistence type="predicted"/>
<keyword evidence="1" id="KW-0808">Transferase</keyword>
<dbReference type="PROSITE" id="PS51186">
    <property type="entry name" value="GNAT"/>
    <property type="match status" value="1"/>
</dbReference>
<dbReference type="RefSeq" id="WP_268262312.1">
    <property type="nucleotide sequence ID" value="NZ_JALQCX010000026.1"/>
</dbReference>